<evidence type="ECO:0000313" key="3">
    <source>
        <dbReference type="EMBL" id="RZU32517.1"/>
    </source>
</evidence>
<dbReference type="InterPro" id="IPR034660">
    <property type="entry name" value="DinB/YfiT-like"/>
</dbReference>
<sequence>MQTTTLDLGPQTAEVARVVAGVREDQLCHPTPCEDMTVAALLDHLVGLTLAFRLAAEKTAFDGGPSADAASLAPDWRTRLPAQLAALAAAWREPDAWEGTTEVAGVRMPAPAMALVALDEVLVHGWDLAVATGQPYRPDDAAVEACLDFVGDRSDPADEPEGLFGPVVPVPDGAPAMDRLLGRTGRDPTWSST</sequence>
<gene>
    <name evidence="3" type="ORF">BKA19_2212</name>
</gene>
<dbReference type="Pfam" id="PF11716">
    <property type="entry name" value="MDMPI_N"/>
    <property type="match status" value="1"/>
</dbReference>
<dbReference type="NCBIfam" id="TIGR03083">
    <property type="entry name" value="maleylpyruvate isomerase family mycothiol-dependent enzyme"/>
    <property type="match status" value="1"/>
</dbReference>
<dbReference type="GO" id="GO:0046872">
    <property type="term" value="F:metal ion binding"/>
    <property type="evidence" value="ECO:0007669"/>
    <property type="project" value="InterPro"/>
</dbReference>
<organism evidence="3 4">
    <name type="scientific">Blastococcus saxobsidens</name>
    <dbReference type="NCBI Taxonomy" id="138336"/>
    <lineage>
        <taxon>Bacteria</taxon>
        <taxon>Bacillati</taxon>
        <taxon>Actinomycetota</taxon>
        <taxon>Actinomycetes</taxon>
        <taxon>Geodermatophilales</taxon>
        <taxon>Geodermatophilaceae</taxon>
        <taxon>Blastococcus</taxon>
    </lineage>
</organism>
<dbReference type="AlphaFoldDB" id="A0A4Q7Y686"/>
<keyword evidence="4" id="KW-1185">Reference proteome</keyword>
<comment type="caution">
    <text evidence="3">The sequence shown here is derived from an EMBL/GenBank/DDBJ whole genome shotgun (WGS) entry which is preliminary data.</text>
</comment>
<dbReference type="OrthoDB" id="5185819at2"/>
<dbReference type="InterPro" id="IPR017517">
    <property type="entry name" value="Maleyloyr_isom"/>
</dbReference>
<dbReference type="Proteomes" id="UP000292507">
    <property type="component" value="Unassembled WGS sequence"/>
</dbReference>
<accession>A0A4Q7Y686</accession>
<dbReference type="EMBL" id="SHKV01000001">
    <property type="protein sequence ID" value="RZU32517.1"/>
    <property type="molecule type" value="Genomic_DNA"/>
</dbReference>
<feature type="region of interest" description="Disordered" evidence="1">
    <location>
        <begin position="154"/>
        <end position="193"/>
    </location>
</feature>
<reference evidence="3 4" key="1">
    <citation type="submission" date="2019-02" db="EMBL/GenBank/DDBJ databases">
        <title>Sequencing the genomes of 1000 actinobacteria strains.</title>
        <authorList>
            <person name="Klenk H.-P."/>
        </authorList>
    </citation>
    <scope>NUCLEOTIDE SEQUENCE [LARGE SCALE GENOMIC DNA]</scope>
    <source>
        <strain evidence="3 4">DSM 44509</strain>
    </source>
</reference>
<dbReference type="NCBIfam" id="TIGR03086">
    <property type="entry name" value="TIGR03086 family metal-binding protein"/>
    <property type="match status" value="1"/>
</dbReference>
<feature type="domain" description="Mycothiol-dependent maleylpyruvate isomerase metal-binding" evidence="2">
    <location>
        <begin position="10"/>
        <end position="129"/>
    </location>
</feature>
<dbReference type="InterPro" id="IPR017520">
    <property type="entry name" value="CHP03086"/>
</dbReference>
<dbReference type="InterPro" id="IPR024344">
    <property type="entry name" value="MDMPI_metal-binding"/>
</dbReference>
<dbReference type="Gene3D" id="1.20.120.450">
    <property type="entry name" value="dinb family like domain"/>
    <property type="match status" value="1"/>
</dbReference>
<protein>
    <submittedName>
        <fullName evidence="3">Uncharacterized protein (TIGR03086 family)</fullName>
    </submittedName>
</protein>
<evidence type="ECO:0000256" key="1">
    <source>
        <dbReference type="SAM" id="MobiDB-lite"/>
    </source>
</evidence>
<name>A0A4Q7Y686_9ACTN</name>
<proteinExistence type="predicted"/>
<evidence type="ECO:0000313" key="4">
    <source>
        <dbReference type="Proteomes" id="UP000292507"/>
    </source>
</evidence>
<dbReference type="RefSeq" id="WP_104527937.1">
    <property type="nucleotide sequence ID" value="NZ_POQT01000009.1"/>
</dbReference>
<dbReference type="SUPFAM" id="SSF109854">
    <property type="entry name" value="DinB/YfiT-like putative metalloenzymes"/>
    <property type="match status" value="1"/>
</dbReference>
<evidence type="ECO:0000259" key="2">
    <source>
        <dbReference type="Pfam" id="PF11716"/>
    </source>
</evidence>